<dbReference type="Pfam" id="PF13962">
    <property type="entry name" value="PGG"/>
    <property type="match status" value="1"/>
</dbReference>
<evidence type="ECO:0000313" key="3">
    <source>
        <dbReference type="EMBL" id="KAK8545203.1"/>
    </source>
</evidence>
<name>A0ABR2DQM3_9ROSI</name>
<feature type="transmembrane region" description="Helical" evidence="1">
    <location>
        <begin position="95"/>
        <end position="117"/>
    </location>
</feature>
<feature type="domain" description="PGG" evidence="2">
    <location>
        <begin position="51"/>
        <end position="116"/>
    </location>
</feature>
<evidence type="ECO:0000313" key="4">
    <source>
        <dbReference type="Proteomes" id="UP001472677"/>
    </source>
</evidence>
<comment type="caution">
    <text evidence="3">The sequence shown here is derived from an EMBL/GenBank/DDBJ whole genome shotgun (WGS) entry which is preliminary data.</text>
</comment>
<keyword evidence="1" id="KW-1133">Transmembrane helix</keyword>
<evidence type="ECO:0000259" key="2">
    <source>
        <dbReference type="Pfam" id="PF13962"/>
    </source>
</evidence>
<sequence length="118" mass="12953">MHKKHTTWRILKDAYATRAINLEDVVDDKAPYDELKVDKEMKKVVVESCREDCASILVVATLIATVTFVAAFTILRDLRTKGKNVGMAALIGKSVLQVFLLADTSVMVGSEIAISIVS</sequence>
<proteinExistence type="predicted"/>
<organism evidence="3 4">
    <name type="scientific">Hibiscus sabdariffa</name>
    <name type="common">roselle</name>
    <dbReference type="NCBI Taxonomy" id="183260"/>
    <lineage>
        <taxon>Eukaryota</taxon>
        <taxon>Viridiplantae</taxon>
        <taxon>Streptophyta</taxon>
        <taxon>Embryophyta</taxon>
        <taxon>Tracheophyta</taxon>
        <taxon>Spermatophyta</taxon>
        <taxon>Magnoliopsida</taxon>
        <taxon>eudicotyledons</taxon>
        <taxon>Gunneridae</taxon>
        <taxon>Pentapetalae</taxon>
        <taxon>rosids</taxon>
        <taxon>malvids</taxon>
        <taxon>Malvales</taxon>
        <taxon>Malvaceae</taxon>
        <taxon>Malvoideae</taxon>
        <taxon>Hibiscus</taxon>
    </lineage>
</organism>
<reference evidence="3 4" key="1">
    <citation type="journal article" date="2024" name="G3 (Bethesda)">
        <title>Genome assembly of Hibiscus sabdariffa L. provides insights into metabolisms of medicinal natural products.</title>
        <authorList>
            <person name="Kim T."/>
        </authorList>
    </citation>
    <scope>NUCLEOTIDE SEQUENCE [LARGE SCALE GENOMIC DNA]</scope>
    <source>
        <strain evidence="3">TK-2024</strain>
        <tissue evidence="3">Old leaves</tissue>
    </source>
</reference>
<accession>A0ABR2DQM3</accession>
<feature type="transmembrane region" description="Helical" evidence="1">
    <location>
        <begin position="54"/>
        <end position="75"/>
    </location>
</feature>
<dbReference type="InterPro" id="IPR026961">
    <property type="entry name" value="PGG_dom"/>
</dbReference>
<protein>
    <recommendedName>
        <fullName evidence="2">PGG domain-containing protein</fullName>
    </recommendedName>
</protein>
<dbReference type="Proteomes" id="UP001472677">
    <property type="component" value="Unassembled WGS sequence"/>
</dbReference>
<keyword evidence="1" id="KW-0472">Membrane</keyword>
<evidence type="ECO:0000256" key="1">
    <source>
        <dbReference type="SAM" id="Phobius"/>
    </source>
</evidence>
<dbReference type="EMBL" id="JBBPBM010000023">
    <property type="protein sequence ID" value="KAK8545203.1"/>
    <property type="molecule type" value="Genomic_DNA"/>
</dbReference>
<keyword evidence="1" id="KW-0812">Transmembrane</keyword>
<keyword evidence="4" id="KW-1185">Reference proteome</keyword>
<gene>
    <name evidence="3" type="ORF">V6N12_026043</name>
</gene>